<dbReference type="EMBL" id="FOOX01000022">
    <property type="protein sequence ID" value="SFH27474.1"/>
    <property type="molecule type" value="Genomic_DNA"/>
</dbReference>
<reference evidence="2" key="1">
    <citation type="submission" date="2016-10" db="EMBL/GenBank/DDBJ databases">
        <authorList>
            <person name="Varghese N."/>
            <person name="Submissions S."/>
        </authorList>
    </citation>
    <scope>NUCLEOTIDE SEQUENCE [LARGE SCALE GENOMIC DNA]</scope>
    <source>
        <strain evidence="2">DSM 17038</strain>
    </source>
</reference>
<name>A0A1I2YP54_9FIRM</name>
<evidence type="ECO:0000313" key="2">
    <source>
        <dbReference type="Proteomes" id="UP000199337"/>
    </source>
</evidence>
<dbReference type="RefSeq" id="WP_092474694.1">
    <property type="nucleotide sequence ID" value="NZ_FOOX01000022.1"/>
</dbReference>
<dbReference type="InterPro" id="IPR036526">
    <property type="entry name" value="C-N_Hydrolase_sf"/>
</dbReference>
<organism evidence="1 2">
    <name type="scientific">Desulfotruncus arcticus DSM 17038</name>
    <dbReference type="NCBI Taxonomy" id="1121424"/>
    <lineage>
        <taxon>Bacteria</taxon>
        <taxon>Bacillati</taxon>
        <taxon>Bacillota</taxon>
        <taxon>Clostridia</taxon>
        <taxon>Eubacteriales</taxon>
        <taxon>Desulfallaceae</taxon>
        <taxon>Desulfotruncus</taxon>
    </lineage>
</organism>
<dbReference type="Gene3D" id="3.60.110.10">
    <property type="entry name" value="Carbon-nitrogen hydrolase"/>
    <property type="match status" value="1"/>
</dbReference>
<dbReference type="OrthoDB" id="9811121at2"/>
<dbReference type="STRING" id="341036.SAMN05660649_04537"/>
<keyword evidence="2" id="KW-1185">Reference proteome</keyword>
<dbReference type="Proteomes" id="UP000199337">
    <property type="component" value="Unassembled WGS sequence"/>
</dbReference>
<gene>
    <name evidence="1" type="ORF">SAMN05660649_04537</name>
</gene>
<accession>A0A1I2YP54</accession>
<protein>
    <submittedName>
        <fullName evidence="1">Uncharacterized protein</fullName>
    </submittedName>
</protein>
<evidence type="ECO:0000313" key="1">
    <source>
        <dbReference type="EMBL" id="SFH27474.1"/>
    </source>
</evidence>
<proteinExistence type="predicted"/>
<dbReference type="AlphaFoldDB" id="A0A1I2YP54"/>
<sequence length="92" mass="10668">MSKYDIFSAVAIQPEIKSVETKADIQKNLKRTLELIDVAPQVSLTAKSNYSEPNWAPVKLISFPEFFLQGHEGNWPYQHYLDNVLIELLKYR</sequence>